<evidence type="ECO:0000313" key="1">
    <source>
        <dbReference type="EMBL" id="AGL62567.1"/>
    </source>
</evidence>
<dbReference type="EMBL" id="CP005957">
    <property type="protein sequence ID" value="AGL62567.1"/>
    <property type="molecule type" value="Genomic_DNA"/>
</dbReference>
<dbReference type="KEGG" id="saal:L336_0865"/>
<dbReference type="STRING" id="1332188.L336_0865"/>
<name>R4PXS8_9BACT</name>
<accession>R4PXS8</accession>
<organism evidence="1 2">
    <name type="scientific">Candidatus Saccharimonas aalborgensis</name>
    <dbReference type="NCBI Taxonomy" id="1332188"/>
    <lineage>
        <taxon>Bacteria</taxon>
        <taxon>Candidatus Saccharimonadota</taxon>
        <taxon>Candidatus Saccharimonadia</taxon>
        <taxon>Candidatus Saccharimonadales</taxon>
        <taxon>Candidatus Saccharimonadaceae</taxon>
        <taxon>Candidatus Saccharimonas</taxon>
    </lineage>
</organism>
<proteinExistence type="predicted"/>
<gene>
    <name evidence="1" type="ORF">L336_0865</name>
</gene>
<dbReference type="HOGENOM" id="CLU_2315102_0_0_0"/>
<keyword evidence="2" id="KW-1185">Reference proteome</keyword>
<dbReference type="AlphaFoldDB" id="R4PXS8"/>
<evidence type="ECO:0000313" key="2">
    <source>
        <dbReference type="Proteomes" id="UP000013893"/>
    </source>
</evidence>
<sequence>MKPAGVIRRVEVNDRRLRADIRRLAGQCKTSRFRTMRRSSETLLEALGAEDWDTVFVQLGHIARGQRNRQDDRVRLAQDLMTRLRPYIDPTLSPPPSSR</sequence>
<protein>
    <submittedName>
        <fullName evidence="1">Uncharacterized protein</fullName>
    </submittedName>
</protein>
<reference evidence="1 2" key="1">
    <citation type="journal article" date="2013" name="Nat. Biotechnol.">
        <title>Genome sequences of rare, uncultured bacteria obtained by differential coverage binning of multiple metagenomes.</title>
        <authorList>
            <person name="Albertsen M."/>
            <person name="Hugenholtz P."/>
            <person name="Skarshewski A."/>
            <person name="Nielsen K.L."/>
            <person name="Tyson G.W."/>
            <person name="Nielsen P.H."/>
        </authorList>
    </citation>
    <scope>NUCLEOTIDE SEQUENCE [LARGE SCALE GENOMIC DNA]</scope>
    <source>
        <strain evidence="1">TM71</strain>
    </source>
</reference>
<dbReference type="Proteomes" id="UP000013893">
    <property type="component" value="Chromosome"/>
</dbReference>